<dbReference type="AlphaFoldDB" id="A0A8D8BSJ5"/>
<proteinExistence type="predicted"/>
<feature type="region of interest" description="Disordered" evidence="1">
    <location>
        <begin position="83"/>
        <end position="154"/>
    </location>
</feature>
<protein>
    <submittedName>
        <fullName evidence="2">(northern house mosquito) hypothetical protein</fullName>
    </submittedName>
</protein>
<feature type="compositionally biased region" description="Basic residues" evidence="1">
    <location>
        <begin position="136"/>
        <end position="147"/>
    </location>
</feature>
<name>A0A8D8BSJ5_CULPI</name>
<reference evidence="2" key="1">
    <citation type="submission" date="2021-05" db="EMBL/GenBank/DDBJ databases">
        <authorList>
            <person name="Alioto T."/>
            <person name="Alioto T."/>
            <person name="Gomez Garrido J."/>
        </authorList>
    </citation>
    <scope>NUCLEOTIDE SEQUENCE</scope>
</reference>
<accession>A0A8D8BSJ5</accession>
<feature type="compositionally biased region" description="Low complexity" evidence="1">
    <location>
        <begin position="116"/>
        <end position="127"/>
    </location>
</feature>
<dbReference type="EMBL" id="HBUE01089765">
    <property type="protein sequence ID" value="CAG6480951.1"/>
    <property type="molecule type" value="Transcribed_RNA"/>
</dbReference>
<feature type="compositionally biased region" description="Basic residues" evidence="1">
    <location>
        <begin position="103"/>
        <end position="115"/>
    </location>
</feature>
<evidence type="ECO:0000256" key="1">
    <source>
        <dbReference type="SAM" id="MobiDB-lite"/>
    </source>
</evidence>
<organism evidence="2">
    <name type="scientific">Culex pipiens</name>
    <name type="common">House mosquito</name>
    <dbReference type="NCBI Taxonomy" id="7175"/>
    <lineage>
        <taxon>Eukaryota</taxon>
        <taxon>Metazoa</taxon>
        <taxon>Ecdysozoa</taxon>
        <taxon>Arthropoda</taxon>
        <taxon>Hexapoda</taxon>
        <taxon>Insecta</taxon>
        <taxon>Pterygota</taxon>
        <taxon>Neoptera</taxon>
        <taxon>Endopterygota</taxon>
        <taxon>Diptera</taxon>
        <taxon>Nematocera</taxon>
        <taxon>Culicoidea</taxon>
        <taxon>Culicidae</taxon>
        <taxon>Culicinae</taxon>
        <taxon>Culicini</taxon>
        <taxon>Culex</taxon>
        <taxon>Culex</taxon>
    </lineage>
</organism>
<sequence>MRRSVRSWRLMRMKKWLMMKSRRRKLKVGTIWWTVKQGRLMTRRSSKMVMQIRSRKTRVKRAVTTNRKFRVRRRKAESLQRLKIPTRKPNKTSSLPRTPRCSRSPKLKNSSRRWNRTSSPSRTRTTWKLATPCRCSGRKPKSQRRKSAAPPKRTTTCWRCVRADLETRKRYQTTRPSSAKPGQLSWAIAS</sequence>
<evidence type="ECO:0000313" key="2">
    <source>
        <dbReference type="EMBL" id="CAG6480946.1"/>
    </source>
</evidence>
<dbReference type="EMBL" id="HBUE01089762">
    <property type="protein sequence ID" value="CAG6480946.1"/>
    <property type="molecule type" value="Transcribed_RNA"/>
</dbReference>
<feature type="region of interest" description="Disordered" evidence="1">
    <location>
        <begin position="169"/>
        <end position="190"/>
    </location>
</feature>